<sequence length="387" mass="44222">YDGRVSQITYNRFVEWQDSTRKFQAALRLIKATVFLYAPLRVTSLVEALVNPSATGRIYLADFSVSEPISRTRTQELQNQVAEYLQDHYTNLTTRKKRKNFRFWAQLVQLNYKILTKIAKTSTIPYQTEKFQTKYLATEKSKTTKTHQKTNQDSDQEEPEQQEENQIENQDPPANQGNHQESDQETLEENQVEDQNQGNPPNNLDPSDEELEESSQASSRVASPVPPQDNEEEMATVAYPVFSSTNPRLWLAQLEKAMKANGVADNNNNKRLGIAACHMGPYQEWIELQQITDWDNDNAGHLGFKQRFIAEFANEDTKGEALKIASKRMQKPGEPVEVYKAALDRIWQECNPAEMTDRMKLKLFLNGLSPTIRMSVKQQAPADMAAA</sequence>
<feature type="compositionally biased region" description="Acidic residues" evidence="1">
    <location>
        <begin position="154"/>
        <end position="166"/>
    </location>
</feature>
<gene>
    <name evidence="2" type="ORF">PBRASI_LOCUS11148</name>
</gene>
<dbReference type="AlphaFoldDB" id="A0A9N9HBN5"/>
<accession>A0A9N9HBN5</accession>
<keyword evidence="3" id="KW-1185">Reference proteome</keyword>
<organism evidence="2 3">
    <name type="scientific">Paraglomus brasilianum</name>
    <dbReference type="NCBI Taxonomy" id="144538"/>
    <lineage>
        <taxon>Eukaryota</taxon>
        <taxon>Fungi</taxon>
        <taxon>Fungi incertae sedis</taxon>
        <taxon>Mucoromycota</taxon>
        <taxon>Glomeromycotina</taxon>
        <taxon>Glomeromycetes</taxon>
        <taxon>Paraglomerales</taxon>
        <taxon>Paraglomeraceae</taxon>
        <taxon>Paraglomus</taxon>
    </lineage>
</organism>
<reference evidence="2" key="1">
    <citation type="submission" date="2021-06" db="EMBL/GenBank/DDBJ databases">
        <authorList>
            <person name="Kallberg Y."/>
            <person name="Tangrot J."/>
            <person name="Rosling A."/>
        </authorList>
    </citation>
    <scope>NUCLEOTIDE SEQUENCE</scope>
    <source>
        <strain evidence="2">BR232B</strain>
    </source>
</reference>
<dbReference type="Proteomes" id="UP000789739">
    <property type="component" value="Unassembled WGS sequence"/>
</dbReference>
<evidence type="ECO:0000313" key="3">
    <source>
        <dbReference type="Proteomes" id="UP000789739"/>
    </source>
</evidence>
<feature type="non-terminal residue" evidence="2">
    <location>
        <position position="1"/>
    </location>
</feature>
<dbReference type="OrthoDB" id="2448791at2759"/>
<proteinExistence type="predicted"/>
<feature type="region of interest" description="Disordered" evidence="1">
    <location>
        <begin position="139"/>
        <end position="231"/>
    </location>
</feature>
<dbReference type="EMBL" id="CAJVPI010004481">
    <property type="protein sequence ID" value="CAG8668003.1"/>
    <property type="molecule type" value="Genomic_DNA"/>
</dbReference>
<feature type="compositionally biased region" description="Acidic residues" evidence="1">
    <location>
        <begin position="183"/>
        <end position="192"/>
    </location>
</feature>
<evidence type="ECO:0000313" key="2">
    <source>
        <dbReference type="EMBL" id="CAG8668003.1"/>
    </source>
</evidence>
<feature type="non-terminal residue" evidence="2">
    <location>
        <position position="387"/>
    </location>
</feature>
<evidence type="ECO:0000256" key="1">
    <source>
        <dbReference type="SAM" id="MobiDB-lite"/>
    </source>
</evidence>
<comment type="caution">
    <text evidence="2">The sequence shown here is derived from an EMBL/GenBank/DDBJ whole genome shotgun (WGS) entry which is preliminary data.</text>
</comment>
<feature type="compositionally biased region" description="Polar residues" evidence="1">
    <location>
        <begin position="193"/>
        <end position="202"/>
    </location>
</feature>
<name>A0A9N9HBN5_9GLOM</name>
<protein>
    <submittedName>
        <fullName evidence="2">4602_t:CDS:1</fullName>
    </submittedName>
</protein>